<organism evidence="2 3">
    <name type="scientific">Xylocopilactobacillus apicola</name>
    <dbReference type="NCBI Taxonomy" id="2932184"/>
    <lineage>
        <taxon>Bacteria</taxon>
        <taxon>Bacillati</taxon>
        <taxon>Bacillota</taxon>
        <taxon>Bacilli</taxon>
        <taxon>Lactobacillales</taxon>
        <taxon>Lactobacillaceae</taxon>
        <taxon>Xylocopilactobacillus</taxon>
    </lineage>
</organism>
<protein>
    <submittedName>
        <fullName evidence="2">Uncharacterized protein</fullName>
    </submittedName>
</protein>
<keyword evidence="1" id="KW-0812">Transmembrane</keyword>
<feature type="transmembrane region" description="Helical" evidence="1">
    <location>
        <begin position="12"/>
        <end position="29"/>
    </location>
</feature>
<feature type="transmembrane region" description="Helical" evidence="1">
    <location>
        <begin position="57"/>
        <end position="76"/>
    </location>
</feature>
<evidence type="ECO:0000313" key="3">
    <source>
        <dbReference type="Proteomes" id="UP001321861"/>
    </source>
</evidence>
<proteinExistence type="predicted"/>
<dbReference type="AlphaFoldDB" id="A0AAU9DXW9"/>
<name>A0AAU9DXW9_9LACO</name>
<dbReference type="Proteomes" id="UP001321861">
    <property type="component" value="Chromosome"/>
</dbReference>
<reference evidence="2 3" key="1">
    <citation type="journal article" date="2023" name="Microbiol. Spectr.">
        <title>Symbiosis of Carpenter Bees with Uncharacterized Lactic Acid Bacteria Showing NAD Auxotrophy.</title>
        <authorList>
            <person name="Kawasaki S."/>
            <person name="Ozawa K."/>
            <person name="Mori T."/>
            <person name="Yamamoto A."/>
            <person name="Ito M."/>
            <person name="Ohkuma M."/>
            <person name="Sakamoto M."/>
            <person name="Matsutani M."/>
        </authorList>
    </citation>
    <scope>NUCLEOTIDE SEQUENCE [LARGE SCALE GENOMIC DNA]</scope>
    <source>
        <strain evidence="2 3">XA3</strain>
    </source>
</reference>
<dbReference type="NCBIfam" id="NF040508">
    <property type="entry name" value="LVIS_2131_fam"/>
    <property type="match status" value="1"/>
</dbReference>
<accession>A0AAU9DXW9</accession>
<dbReference type="EMBL" id="AP026802">
    <property type="protein sequence ID" value="BDR58983.1"/>
    <property type="molecule type" value="Genomic_DNA"/>
</dbReference>
<gene>
    <name evidence="2" type="ORF">XA3_14240</name>
</gene>
<keyword evidence="3" id="KW-1185">Reference proteome</keyword>
<dbReference type="KEGG" id="xap:XA3_14240"/>
<evidence type="ECO:0000313" key="2">
    <source>
        <dbReference type="EMBL" id="BDR58983.1"/>
    </source>
</evidence>
<sequence length="215" mass="24929">MGYNFVMNIWNLFGVIMWILAIAIVYFLIRGIRIRRLKLEIISQEKGIKQFTMIRDFIDFVIIFVLLISLTLFTFFTPPDLSDHENIKVTYSFDTLILEPGEPSYYVKARLSTGKKPIQYFTYWTAGAKQETDSWHASISDGKDPINIAGKQYKWPTKEIEKYETTSEKAFVATMLARYKNNFWNGLKLKAGGVADEYHLIRVPASSFVKISRPK</sequence>
<dbReference type="InterPro" id="IPR049731">
    <property type="entry name" value="LVIS_2131-like"/>
</dbReference>
<evidence type="ECO:0000256" key="1">
    <source>
        <dbReference type="SAM" id="Phobius"/>
    </source>
</evidence>
<keyword evidence="1" id="KW-0472">Membrane</keyword>
<keyword evidence="1" id="KW-1133">Transmembrane helix</keyword>